<dbReference type="KEGG" id="ssw:SSGZ1_1782"/>
<evidence type="ECO:0000313" key="2">
    <source>
        <dbReference type="Proteomes" id="UP000002359"/>
    </source>
</evidence>
<accession>D5AK73</accession>
<organism evidence="1 2">
    <name type="scientific">Streptococcus suis (strain GZ1)</name>
    <dbReference type="NCBI Taxonomy" id="423211"/>
    <lineage>
        <taxon>Bacteria</taxon>
        <taxon>Bacillati</taxon>
        <taxon>Bacillota</taxon>
        <taxon>Bacilli</taxon>
        <taxon>Lactobacillales</taxon>
        <taxon>Streptococcaceae</taxon>
        <taxon>Streptococcus</taxon>
    </lineage>
</organism>
<sequence length="54" mass="6274">MPLYKVRQSEFKQTSGLFEAGNPETEFLLRRSKKSQQKDYISALPFCSFTKTPN</sequence>
<dbReference type="EMBL" id="CP000837">
    <property type="protein sequence ID" value="ADE32238.1"/>
    <property type="molecule type" value="Genomic_DNA"/>
</dbReference>
<protein>
    <submittedName>
        <fullName evidence="1">Uncharacterized protein</fullName>
    </submittedName>
</protein>
<gene>
    <name evidence="1" type="ordered locus">SSGZ1_1782</name>
</gene>
<proteinExistence type="predicted"/>
<name>D5AK73_STRGZ</name>
<dbReference type="AlphaFoldDB" id="D5AK73"/>
<dbReference type="HOGENOM" id="CLU_3048323_0_0_9"/>
<evidence type="ECO:0000313" key="1">
    <source>
        <dbReference type="EMBL" id="ADE32238.1"/>
    </source>
</evidence>
<reference evidence="1 2" key="1">
    <citation type="journal article" date="2009" name="J. Infect. Dis.">
        <title>Clinical, experimental, and genomic differences between intermediately pathogenic, highly pathogenic, and epidemic Streptococcus suis.</title>
        <authorList>
            <person name="Ye C."/>
            <person name="Zheng H."/>
            <person name="Zhang J."/>
            <person name="Jing H."/>
            <person name="Wang L."/>
            <person name="Xiong Y."/>
            <person name="Wang W."/>
            <person name="Zhou Z."/>
            <person name="Sun Q."/>
            <person name="Luo X."/>
            <person name="Du H."/>
            <person name="Gottschalk M."/>
            <person name="Xu J."/>
        </authorList>
    </citation>
    <scope>NUCLEOTIDE SEQUENCE [LARGE SCALE GENOMIC DNA]</scope>
    <source>
        <strain evidence="1 2">GZ1</strain>
    </source>
</reference>
<dbReference type="Proteomes" id="UP000002359">
    <property type="component" value="Chromosome"/>
</dbReference>